<protein>
    <recommendedName>
        <fullName evidence="1">DNA mimic protein DMP19 C-terminal domain-containing protein</fullName>
    </recommendedName>
</protein>
<dbReference type="AlphaFoldDB" id="A0A1X7HJM8"/>
<feature type="domain" description="DNA mimic protein DMP19 C-terminal" evidence="1">
    <location>
        <begin position="50"/>
        <end position="151"/>
    </location>
</feature>
<dbReference type="Proteomes" id="UP000192940">
    <property type="component" value="Chromosome I"/>
</dbReference>
<dbReference type="RefSeq" id="WP_208914731.1">
    <property type="nucleotide sequence ID" value="NZ_LT840184.1"/>
</dbReference>
<organism evidence="2 3">
    <name type="scientific">Paenibacillus uliginis N3/975</name>
    <dbReference type="NCBI Taxonomy" id="1313296"/>
    <lineage>
        <taxon>Bacteria</taxon>
        <taxon>Bacillati</taxon>
        <taxon>Bacillota</taxon>
        <taxon>Bacilli</taxon>
        <taxon>Bacillales</taxon>
        <taxon>Paenibacillaceae</taxon>
        <taxon>Paenibacillus</taxon>
    </lineage>
</organism>
<dbReference type="EMBL" id="LT840184">
    <property type="protein sequence ID" value="SMF87802.1"/>
    <property type="molecule type" value="Genomic_DNA"/>
</dbReference>
<reference evidence="2 3" key="1">
    <citation type="submission" date="2017-04" db="EMBL/GenBank/DDBJ databases">
        <authorList>
            <person name="Afonso C.L."/>
            <person name="Miller P.J."/>
            <person name="Scott M.A."/>
            <person name="Spackman E."/>
            <person name="Goraichik I."/>
            <person name="Dimitrov K.M."/>
            <person name="Suarez D.L."/>
            <person name="Swayne D.E."/>
        </authorList>
    </citation>
    <scope>NUCLEOTIDE SEQUENCE [LARGE SCALE GENOMIC DNA]</scope>
    <source>
        <strain evidence="2 3">N3/975</strain>
    </source>
</reference>
<dbReference type="InterPro" id="IPR025402">
    <property type="entry name" value="DMP19_C"/>
</dbReference>
<dbReference type="Pfam" id="PF14300">
    <property type="entry name" value="DMP19"/>
    <property type="match status" value="1"/>
</dbReference>
<sequence length="156" mass="18661">MLEQVSDSKRYKGEIKIIFSKDYIFQRYDTDREKISEMLIAMSRNNRTFESLNESERTLSLACRLDGEIGNGGLSQYFLNSEGVYIEETIKCLQSLNAHEHRKIFDQASTAYLSNEDEETKYKYWSDLTEKYDRIDYNLIYKLLIEFVRNHWNDFE</sequence>
<name>A0A1X7HJM8_9BACL</name>
<evidence type="ECO:0000259" key="1">
    <source>
        <dbReference type="Pfam" id="PF14300"/>
    </source>
</evidence>
<dbReference type="Gene3D" id="1.20.1420.60">
    <property type="match status" value="1"/>
</dbReference>
<keyword evidence="3" id="KW-1185">Reference proteome</keyword>
<evidence type="ECO:0000313" key="3">
    <source>
        <dbReference type="Proteomes" id="UP000192940"/>
    </source>
</evidence>
<evidence type="ECO:0000313" key="2">
    <source>
        <dbReference type="EMBL" id="SMF87802.1"/>
    </source>
</evidence>
<gene>
    <name evidence="2" type="ORF">SAMN05661091_3933</name>
</gene>
<proteinExistence type="predicted"/>
<accession>A0A1X7HJM8</accession>